<name>A0A0C3PPU1_9AGAM</name>
<reference evidence="3" key="2">
    <citation type="submission" date="2015-01" db="EMBL/GenBank/DDBJ databases">
        <title>Evolutionary Origins and Diversification of the Mycorrhizal Mutualists.</title>
        <authorList>
            <consortium name="DOE Joint Genome Institute"/>
            <consortium name="Mycorrhizal Genomics Consortium"/>
            <person name="Kohler A."/>
            <person name="Kuo A."/>
            <person name="Nagy L.G."/>
            <person name="Floudas D."/>
            <person name="Copeland A."/>
            <person name="Barry K.W."/>
            <person name="Cichocki N."/>
            <person name="Veneault-Fourrey C."/>
            <person name="LaButti K."/>
            <person name="Lindquist E.A."/>
            <person name="Lipzen A."/>
            <person name="Lundell T."/>
            <person name="Morin E."/>
            <person name="Murat C."/>
            <person name="Riley R."/>
            <person name="Ohm R."/>
            <person name="Sun H."/>
            <person name="Tunlid A."/>
            <person name="Henrissat B."/>
            <person name="Grigoriev I.V."/>
            <person name="Hibbett D.S."/>
            <person name="Martin F."/>
        </authorList>
    </citation>
    <scope>NUCLEOTIDE SEQUENCE [LARGE SCALE GENOMIC DNA]</scope>
    <source>
        <strain evidence="2 3">MUT 4182</strain>
    </source>
</reference>
<reference evidence="1 3" key="1">
    <citation type="submission" date="2014-04" db="EMBL/GenBank/DDBJ databases">
        <authorList>
            <consortium name="DOE Joint Genome Institute"/>
            <person name="Kuo A."/>
            <person name="Girlanda M."/>
            <person name="Perotto S."/>
            <person name="Kohler A."/>
            <person name="Nagy L.G."/>
            <person name="Floudas D."/>
            <person name="Copeland A."/>
            <person name="Barry K.W."/>
            <person name="Cichocki N."/>
            <person name="Veneault-Fourrey C."/>
            <person name="LaButti K."/>
            <person name="Lindquist E.A."/>
            <person name="Lipzen A."/>
            <person name="Lundell T."/>
            <person name="Morin E."/>
            <person name="Murat C."/>
            <person name="Sun H."/>
            <person name="Tunlid A."/>
            <person name="Henrissat B."/>
            <person name="Grigoriev I.V."/>
            <person name="Hibbett D.S."/>
            <person name="Martin F."/>
            <person name="Nordberg H.P."/>
            <person name="Cantor M.N."/>
            <person name="Hua S.X."/>
        </authorList>
    </citation>
    <scope>NUCLEOTIDE SEQUENCE [LARGE SCALE GENOMIC DNA]</scope>
    <source>
        <strain evidence="1 3">MUT 4182</strain>
    </source>
</reference>
<evidence type="ECO:0008006" key="4">
    <source>
        <dbReference type="Google" id="ProtNLM"/>
    </source>
</evidence>
<evidence type="ECO:0000313" key="3">
    <source>
        <dbReference type="Proteomes" id="UP000054248"/>
    </source>
</evidence>
<organism evidence="1 3">
    <name type="scientific">Tulasnella calospora MUT 4182</name>
    <dbReference type="NCBI Taxonomy" id="1051891"/>
    <lineage>
        <taxon>Eukaryota</taxon>
        <taxon>Fungi</taxon>
        <taxon>Dikarya</taxon>
        <taxon>Basidiomycota</taxon>
        <taxon>Agaricomycotina</taxon>
        <taxon>Agaricomycetes</taxon>
        <taxon>Cantharellales</taxon>
        <taxon>Tulasnellaceae</taxon>
        <taxon>Tulasnella</taxon>
    </lineage>
</organism>
<dbReference type="Proteomes" id="UP000054248">
    <property type="component" value="Unassembled WGS sequence"/>
</dbReference>
<sequence length="54" mass="6291">FLEGSLQKRPEYYLRELAEDLRKVCGVAASEASVWRALQRIGYSRKQVEIDFSQ</sequence>
<dbReference type="EMBL" id="KN823543">
    <property type="protein sequence ID" value="KIO16525.1"/>
    <property type="molecule type" value="Genomic_DNA"/>
</dbReference>
<accession>A0A0C3PPU1</accession>
<dbReference type="EMBL" id="KN823069">
    <property type="protein sequence ID" value="KIO24049.1"/>
    <property type="molecule type" value="Genomic_DNA"/>
</dbReference>
<dbReference type="AlphaFoldDB" id="A0A0C3PPU1"/>
<evidence type="ECO:0000313" key="2">
    <source>
        <dbReference type="EMBL" id="KIO24049.1"/>
    </source>
</evidence>
<evidence type="ECO:0000313" key="1">
    <source>
        <dbReference type="EMBL" id="KIO16525.1"/>
    </source>
</evidence>
<dbReference type="HOGENOM" id="CLU_177178_1_0_1"/>
<dbReference type="OrthoDB" id="3203937at2759"/>
<gene>
    <name evidence="2" type="ORF">M407DRAFT_77389</name>
    <name evidence="1" type="ORF">M407DRAFT_85933</name>
</gene>
<reference evidence="1" key="3">
    <citation type="submission" date="2015-02" db="EMBL/GenBank/DDBJ databases">
        <title>Evolutionary Origins and Diversification of the Mycorrhizal Mutualists.</title>
        <authorList>
            <consortium name="DOE Joint Genome Institute"/>
            <consortium name="Mycorrhizal Genomics Consortium"/>
            <person name="Kohler A."/>
            <person name="Kuo A."/>
            <person name="Nagy L.G."/>
            <person name="Floudas D."/>
            <person name="Copeland A."/>
            <person name="Barry K.W."/>
            <person name="Cichocki N."/>
            <person name="Veneault-Fourrey C."/>
            <person name="LaButti K."/>
            <person name="Lindquist E.A."/>
            <person name="Lipzen A."/>
            <person name="Lundell T."/>
            <person name="Morin E."/>
            <person name="Murat C."/>
            <person name="Riley R."/>
            <person name="Ohm R."/>
            <person name="Sun H."/>
            <person name="Tunlid A."/>
            <person name="Henrissat B."/>
            <person name="Grigoriev I.V."/>
            <person name="Hibbett D.S."/>
            <person name="Martin F."/>
        </authorList>
    </citation>
    <scope>NUCLEOTIDE SEQUENCE</scope>
    <source>
        <strain evidence="1 3">MUT 4182</strain>
    </source>
</reference>
<proteinExistence type="predicted"/>
<protein>
    <recommendedName>
        <fullName evidence="4">Winged helix-turn helix domain-containing protein</fullName>
    </recommendedName>
</protein>
<keyword evidence="3" id="KW-1185">Reference proteome</keyword>
<feature type="non-terminal residue" evidence="1">
    <location>
        <position position="1"/>
    </location>
</feature>